<dbReference type="EMBL" id="JALQCW010000103">
    <property type="protein sequence ID" value="MCK9802009.1"/>
    <property type="molecule type" value="Genomic_DNA"/>
</dbReference>
<reference evidence="2 3" key="1">
    <citation type="journal article" date="2022" name="Int. J. Syst. Evol. Microbiol.">
        <title>Pseudomonas aegrilactucae sp. nov. and Pseudomonas morbosilactucae sp. nov., pathogens causing bacterial rot of lettuce in Japan.</title>
        <authorList>
            <person name="Sawada H."/>
            <person name="Fujikawa T."/>
            <person name="Satou M."/>
        </authorList>
    </citation>
    <scope>NUCLEOTIDE SEQUENCE [LARGE SCALE GENOMIC DNA]</scope>
    <source>
        <strain evidence="2 3">MAFF 302030</strain>
    </source>
</reference>
<dbReference type="AlphaFoldDB" id="A0A9X1Z1P9"/>
<dbReference type="PANTHER" id="PTHR43236">
    <property type="entry name" value="ANTITOXIN HIGA1"/>
    <property type="match status" value="1"/>
</dbReference>
<reference evidence="2 3" key="2">
    <citation type="journal article" date="2023" name="Plant Pathol.">
        <title>Dismantling and reorganizing Pseudomonas marginalis sensu#lato.</title>
        <authorList>
            <person name="Sawada H."/>
            <person name="Fujikawa T."/>
            <person name="Satou M."/>
        </authorList>
    </citation>
    <scope>NUCLEOTIDE SEQUENCE [LARGE SCALE GENOMIC DNA]</scope>
    <source>
        <strain evidence="2 3">MAFF 302030</strain>
    </source>
</reference>
<dbReference type="RefSeq" id="WP_268267135.1">
    <property type="nucleotide sequence ID" value="NZ_JALQCW010000103.1"/>
</dbReference>
<sequence length="296" mass="33681">MPEPEVWTPQKAAIRLTKICDFFSQAHGIPRFPVDVPKLALETAEVFNWPDPIAKVDAVDIKGFDGALFANEARSRWMLLYNNGLESLGRIRFTQAHELGHYILHRLKRDEFKCSSDDMLSWEDKNIEAEADLFASFLLMPLNDFRNQLTTSVDFEVLRHCAMRYGVSLTAAALKWIQCTEESAVLILSCDGFMKWAFPSATARKNGAFFRTRKGAVEIPAGSLAASPTIAQERQGTELPASLWFPYADRSTSVREMKIQSEKYEYTMTLLCLPRNASVWPPFAQSDDENGRWRRD</sequence>
<dbReference type="InterPro" id="IPR010359">
    <property type="entry name" value="IrrE_HExxH"/>
</dbReference>
<evidence type="ECO:0000259" key="1">
    <source>
        <dbReference type="Pfam" id="PF06114"/>
    </source>
</evidence>
<proteinExistence type="predicted"/>
<accession>A0A9X1Z1P9</accession>
<evidence type="ECO:0000313" key="2">
    <source>
        <dbReference type="EMBL" id="MCK9802009.1"/>
    </source>
</evidence>
<dbReference type="Gene3D" id="1.10.10.2910">
    <property type="match status" value="1"/>
</dbReference>
<comment type="caution">
    <text evidence="2">The sequence shown here is derived from an EMBL/GenBank/DDBJ whole genome shotgun (WGS) entry which is preliminary data.</text>
</comment>
<dbReference type="PANTHER" id="PTHR43236:SF2">
    <property type="entry name" value="BLL0069 PROTEIN"/>
    <property type="match status" value="1"/>
</dbReference>
<protein>
    <submittedName>
        <fullName evidence="2">ImmA/IrrE family metallo-endopeptidase</fullName>
    </submittedName>
</protein>
<gene>
    <name evidence="2" type="ORF">M1B34_31195</name>
</gene>
<dbReference type="Proteomes" id="UP001155059">
    <property type="component" value="Unassembled WGS sequence"/>
</dbReference>
<name>A0A9X1Z1P9_9PSED</name>
<evidence type="ECO:0000313" key="3">
    <source>
        <dbReference type="Proteomes" id="UP001155059"/>
    </source>
</evidence>
<feature type="domain" description="IrrE N-terminal-like" evidence="1">
    <location>
        <begin position="60"/>
        <end position="175"/>
    </location>
</feature>
<dbReference type="InterPro" id="IPR052345">
    <property type="entry name" value="Rad_response_metalloprotease"/>
</dbReference>
<organism evidence="2 3">
    <name type="scientific">Pseudomonas morbosilactucae</name>
    <dbReference type="NCBI Taxonomy" id="2938197"/>
    <lineage>
        <taxon>Bacteria</taxon>
        <taxon>Pseudomonadati</taxon>
        <taxon>Pseudomonadota</taxon>
        <taxon>Gammaproteobacteria</taxon>
        <taxon>Pseudomonadales</taxon>
        <taxon>Pseudomonadaceae</taxon>
        <taxon>Pseudomonas</taxon>
    </lineage>
</organism>
<dbReference type="Pfam" id="PF06114">
    <property type="entry name" value="Peptidase_M78"/>
    <property type="match status" value="1"/>
</dbReference>